<evidence type="ECO:0000313" key="7">
    <source>
        <dbReference type="EMBL" id="KAK2070386.1"/>
    </source>
</evidence>
<dbReference type="Pfam" id="PF10190">
    <property type="entry name" value="Tmemb_170"/>
    <property type="match status" value="1"/>
</dbReference>
<dbReference type="EMBL" id="JAQQPM010000003">
    <property type="protein sequence ID" value="KAK2070386.1"/>
    <property type="molecule type" value="Genomic_DNA"/>
</dbReference>
<evidence type="ECO:0000256" key="3">
    <source>
        <dbReference type="ARBA" id="ARBA00022692"/>
    </source>
</evidence>
<keyword evidence="5 6" id="KW-0472">Membrane</keyword>
<sequence length="135" mass="15152">MDNYTVPPFPALGWPPQDPTRQLRSLPEMWRFTLLWTLAIYAIFHLSAASIAIIMHTGKTTSDWKYLCMVPLVYTFVAGVEALIAGSVTGAIVGTLYLIGNYQMSTWVPFVWAWINVLVLIISSFSIQGERVARV</sequence>
<keyword evidence="4 6" id="KW-1133">Transmembrane helix</keyword>
<evidence type="ECO:0000313" key="8">
    <source>
        <dbReference type="Proteomes" id="UP001217918"/>
    </source>
</evidence>
<feature type="transmembrane region" description="Helical" evidence="6">
    <location>
        <begin position="34"/>
        <end position="54"/>
    </location>
</feature>
<dbReference type="InterPro" id="IPR019334">
    <property type="entry name" value="TMEM170A/B/YPR153W-like"/>
</dbReference>
<organism evidence="7 8">
    <name type="scientific">Phyllachora maydis</name>
    <dbReference type="NCBI Taxonomy" id="1825666"/>
    <lineage>
        <taxon>Eukaryota</taxon>
        <taxon>Fungi</taxon>
        <taxon>Dikarya</taxon>
        <taxon>Ascomycota</taxon>
        <taxon>Pezizomycotina</taxon>
        <taxon>Sordariomycetes</taxon>
        <taxon>Sordariomycetidae</taxon>
        <taxon>Phyllachorales</taxon>
        <taxon>Phyllachoraceae</taxon>
        <taxon>Phyllachora</taxon>
    </lineage>
</organism>
<evidence type="ECO:0000256" key="4">
    <source>
        <dbReference type="ARBA" id="ARBA00022989"/>
    </source>
</evidence>
<evidence type="ECO:0000256" key="6">
    <source>
        <dbReference type="SAM" id="Phobius"/>
    </source>
</evidence>
<gene>
    <name evidence="7" type="ORF">P8C59_004881</name>
</gene>
<evidence type="ECO:0008006" key="9">
    <source>
        <dbReference type="Google" id="ProtNLM"/>
    </source>
</evidence>
<feature type="transmembrane region" description="Helical" evidence="6">
    <location>
        <begin position="111"/>
        <end position="129"/>
    </location>
</feature>
<proteinExistence type="inferred from homology"/>
<dbReference type="AlphaFoldDB" id="A0AAD9I3C0"/>
<dbReference type="Proteomes" id="UP001217918">
    <property type="component" value="Unassembled WGS sequence"/>
</dbReference>
<dbReference type="GO" id="GO:0016020">
    <property type="term" value="C:membrane"/>
    <property type="evidence" value="ECO:0007669"/>
    <property type="project" value="UniProtKB-SubCell"/>
</dbReference>
<dbReference type="PANTHER" id="PTHR22779">
    <property type="entry name" value="SD17342P"/>
    <property type="match status" value="1"/>
</dbReference>
<comment type="subcellular location">
    <subcellularLocation>
        <location evidence="1">Membrane</location>
        <topology evidence="1">Multi-pass membrane protein</topology>
    </subcellularLocation>
</comment>
<evidence type="ECO:0000256" key="2">
    <source>
        <dbReference type="ARBA" id="ARBA00006325"/>
    </source>
</evidence>
<evidence type="ECO:0000256" key="5">
    <source>
        <dbReference type="ARBA" id="ARBA00023136"/>
    </source>
</evidence>
<keyword evidence="8" id="KW-1185">Reference proteome</keyword>
<evidence type="ECO:0000256" key="1">
    <source>
        <dbReference type="ARBA" id="ARBA00004141"/>
    </source>
</evidence>
<keyword evidence="3 6" id="KW-0812">Transmembrane</keyword>
<protein>
    <recommendedName>
        <fullName evidence="9">Integral membrane protein</fullName>
    </recommendedName>
</protein>
<accession>A0AAD9I3C0</accession>
<dbReference type="PANTHER" id="PTHR22779:SF6">
    <property type="entry name" value="SD17342P"/>
    <property type="match status" value="1"/>
</dbReference>
<name>A0AAD9I3C0_9PEZI</name>
<comment type="similarity">
    <text evidence="2">Belongs to the TMEM170 family.</text>
</comment>
<comment type="caution">
    <text evidence="7">The sequence shown here is derived from an EMBL/GenBank/DDBJ whole genome shotgun (WGS) entry which is preliminary data.</text>
</comment>
<reference evidence="7" key="1">
    <citation type="journal article" date="2023" name="Mol. Plant Microbe Interact.">
        <title>Elucidating the Obligate Nature and Biological Capacity of an Invasive Fungal Corn Pathogen.</title>
        <authorList>
            <person name="MacCready J.S."/>
            <person name="Roggenkamp E.M."/>
            <person name="Gdanetz K."/>
            <person name="Chilvers M.I."/>
        </authorList>
    </citation>
    <scope>NUCLEOTIDE SEQUENCE</scope>
    <source>
        <strain evidence="7">PM02</strain>
    </source>
</reference>
<feature type="transmembrane region" description="Helical" evidence="6">
    <location>
        <begin position="66"/>
        <end position="99"/>
    </location>
</feature>